<evidence type="ECO:0000313" key="2">
    <source>
        <dbReference type="Proteomes" id="UP000639772"/>
    </source>
</evidence>
<dbReference type="EMBL" id="JADCNM010000008">
    <property type="protein sequence ID" value="KAG0471014.1"/>
    <property type="molecule type" value="Genomic_DNA"/>
</dbReference>
<dbReference type="AlphaFoldDB" id="A0A835QJY5"/>
<evidence type="ECO:0000313" key="1">
    <source>
        <dbReference type="EMBL" id="KAG0471014.1"/>
    </source>
</evidence>
<dbReference type="Proteomes" id="UP000639772">
    <property type="component" value="Unassembled WGS sequence"/>
</dbReference>
<protein>
    <submittedName>
        <fullName evidence="1">Uncharacterized protein</fullName>
    </submittedName>
</protein>
<comment type="caution">
    <text evidence="1">The sequence shown here is derived from an EMBL/GenBank/DDBJ whole genome shotgun (WGS) entry which is preliminary data.</text>
</comment>
<proteinExistence type="predicted"/>
<organism evidence="1 2">
    <name type="scientific">Vanilla planifolia</name>
    <name type="common">Vanilla</name>
    <dbReference type="NCBI Taxonomy" id="51239"/>
    <lineage>
        <taxon>Eukaryota</taxon>
        <taxon>Viridiplantae</taxon>
        <taxon>Streptophyta</taxon>
        <taxon>Embryophyta</taxon>
        <taxon>Tracheophyta</taxon>
        <taxon>Spermatophyta</taxon>
        <taxon>Magnoliopsida</taxon>
        <taxon>Liliopsida</taxon>
        <taxon>Asparagales</taxon>
        <taxon>Orchidaceae</taxon>
        <taxon>Vanilloideae</taxon>
        <taxon>Vanilleae</taxon>
        <taxon>Vanilla</taxon>
    </lineage>
</organism>
<sequence>MVQLLKLPLRGVAKEIFQVKRFTDLRITDHGTRVRRRVQEPRQWQHQERPVQPSIGAWFDGNGLLDEVDVRGQQLD</sequence>
<name>A0A835QJY5_VANPL</name>
<gene>
    <name evidence="1" type="ORF">HPP92_015560</name>
</gene>
<reference evidence="1 2" key="1">
    <citation type="journal article" date="2020" name="Nat. Food">
        <title>A phased Vanilla planifolia genome enables genetic improvement of flavour and production.</title>
        <authorList>
            <person name="Hasing T."/>
            <person name="Tang H."/>
            <person name="Brym M."/>
            <person name="Khazi F."/>
            <person name="Huang T."/>
            <person name="Chambers A.H."/>
        </authorList>
    </citation>
    <scope>NUCLEOTIDE SEQUENCE [LARGE SCALE GENOMIC DNA]</scope>
    <source>
        <tissue evidence="1">Leaf</tissue>
    </source>
</reference>
<accession>A0A835QJY5</accession>